<dbReference type="Pfam" id="PF19289">
    <property type="entry name" value="PmbA_TldD_3rd"/>
    <property type="match status" value="1"/>
</dbReference>
<feature type="domain" description="Metalloprotease TldD/E central" evidence="4">
    <location>
        <begin position="132"/>
        <end position="239"/>
    </location>
</feature>
<dbReference type="InterPro" id="IPR035068">
    <property type="entry name" value="TldD/PmbA_N"/>
</dbReference>
<sequence>MLCLARNYAVASSPFAQTLDQLKQVVTDALDYARSKGASQAEAEVSEGCGHTVSVRLGETETIEYHRDKGFNLTVYLGKAKGHASTGDFSPQALRDTVDAALNIARYTASDDCAGLAEPDTLATRFPDLDLYHPWDVSVEDSIALAQRCEAAARAVDGRITNSEGASLSTQVGHFAYGNSHGFLAGFPTSRHSLSCAVIASEGEAMQRDYWYDSRRDVADMDSAETIGRVCGERTLRRLNGSKIDTCQVPVLFEAPIAASLIGHFVQAVSGGSLYREASFLLNSMGQQVFSPIIQLSEQPLLLKGPASTAFDDEGVATQEREVVRDGVVNGYFLGSYSARKLGMQSTGNAGGSHNLLLKSTAGNLQSLVKQMGRGLLVTELMGQGVNPVTGDYSRGAAGFWVENGVIVHAVEEVTIAGNLKDMFQQIVAVGSDVLDRSSRQTGSILIEQMTVAGN</sequence>
<dbReference type="Proteomes" id="UP000587991">
    <property type="component" value="Unassembled WGS sequence"/>
</dbReference>
<dbReference type="GO" id="GO:0006508">
    <property type="term" value="P:proteolysis"/>
    <property type="evidence" value="ECO:0007669"/>
    <property type="project" value="UniProtKB-KW"/>
</dbReference>
<comment type="similarity">
    <text evidence="1">Belongs to the peptidase U62 family.</text>
</comment>
<accession>A0A847S0B5</accession>
<protein>
    <submittedName>
        <fullName evidence="5">Metalloprotease PmbA</fullName>
    </submittedName>
</protein>
<evidence type="ECO:0000256" key="1">
    <source>
        <dbReference type="ARBA" id="ARBA00005836"/>
    </source>
</evidence>
<dbReference type="InterPro" id="IPR045570">
    <property type="entry name" value="Metalloprtase-TldD/E_cen_dom"/>
</dbReference>
<evidence type="ECO:0000259" key="3">
    <source>
        <dbReference type="Pfam" id="PF19289"/>
    </source>
</evidence>
<dbReference type="InterPro" id="IPR036059">
    <property type="entry name" value="TldD/PmbA_sf"/>
</dbReference>
<dbReference type="Pfam" id="PF19290">
    <property type="entry name" value="PmbA_TldD_2nd"/>
    <property type="match status" value="1"/>
</dbReference>
<dbReference type="AlphaFoldDB" id="A0A847S0B5"/>
<dbReference type="InterPro" id="IPR002510">
    <property type="entry name" value="Metalloprtase-TldD/E_N"/>
</dbReference>
<dbReference type="GO" id="GO:0008237">
    <property type="term" value="F:metallopeptidase activity"/>
    <property type="evidence" value="ECO:0007669"/>
    <property type="project" value="UniProtKB-KW"/>
</dbReference>
<feature type="domain" description="Metalloprotease TldD/E N-terminal" evidence="2">
    <location>
        <begin position="41"/>
        <end position="105"/>
    </location>
</feature>
<reference evidence="5 6" key="1">
    <citation type="submission" date="2020-04" db="EMBL/GenBank/DDBJ databases">
        <title>Draft genome of Leeia sp. IMCC25680.</title>
        <authorList>
            <person name="Song J."/>
            <person name="Cho J.-C."/>
        </authorList>
    </citation>
    <scope>NUCLEOTIDE SEQUENCE [LARGE SCALE GENOMIC DNA]</scope>
    <source>
        <strain evidence="5 6">IMCC25680</strain>
    </source>
</reference>
<evidence type="ECO:0000313" key="6">
    <source>
        <dbReference type="Proteomes" id="UP000587991"/>
    </source>
</evidence>
<dbReference type="NCBIfam" id="NF008268">
    <property type="entry name" value="PRK11040.1"/>
    <property type="match status" value="1"/>
</dbReference>
<keyword evidence="5" id="KW-0378">Hydrolase</keyword>
<dbReference type="SUPFAM" id="SSF111283">
    <property type="entry name" value="Putative modulator of DNA gyrase, PmbA/TldD"/>
    <property type="match status" value="1"/>
</dbReference>
<comment type="caution">
    <text evidence="5">The sequence shown here is derived from an EMBL/GenBank/DDBJ whole genome shotgun (WGS) entry which is preliminary data.</text>
</comment>
<gene>
    <name evidence="5" type="primary">pmbA</name>
    <name evidence="5" type="ORF">HF682_09190</name>
</gene>
<evidence type="ECO:0000259" key="4">
    <source>
        <dbReference type="Pfam" id="PF19290"/>
    </source>
</evidence>
<feature type="domain" description="Metalloprotease TldD/E C-terminal" evidence="3">
    <location>
        <begin position="246"/>
        <end position="454"/>
    </location>
</feature>
<dbReference type="EMBL" id="JABAIM010000002">
    <property type="protein sequence ID" value="NLR75331.1"/>
    <property type="molecule type" value="Genomic_DNA"/>
</dbReference>
<organism evidence="5 6">
    <name type="scientific">Leeia aquatica</name>
    <dbReference type="NCBI Taxonomy" id="2725557"/>
    <lineage>
        <taxon>Bacteria</taxon>
        <taxon>Pseudomonadati</taxon>
        <taxon>Pseudomonadota</taxon>
        <taxon>Betaproteobacteria</taxon>
        <taxon>Neisseriales</taxon>
        <taxon>Leeiaceae</taxon>
        <taxon>Leeia</taxon>
    </lineage>
</organism>
<proteinExistence type="inferred from homology"/>
<keyword evidence="5" id="KW-0645">Protease</keyword>
<dbReference type="Pfam" id="PF01523">
    <property type="entry name" value="PmbA_TldD_1st"/>
    <property type="match status" value="1"/>
</dbReference>
<dbReference type="Gene3D" id="3.30.2290.10">
    <property type="entry name" value="PmbA/TldD superfamily"/>
    <property type="match status" value="1"/>
</dbReference>
<evidence type="ECO:0000259" key="2">
    <source>
        <dbReference type="Pfam" id="PF01523"/>
    </source>
</evidence>
<evidence type="ECO:0000313" key="5">
    <source>
        <dbReference type="EMBL" id="NLR75331.1"/>
    </source>
</evidence>
<dbReference type="GO" id="GO:0005829">
    <property type="term" value="C:cytosol"/>
    <property type="evidence" value="ECO:0007669"/>
    <property type="project" value="TreeGrafter"/>
</dbReference>
<dbReference type="InterPro" id="IPR045569">
    <property type="entry name" value="Metalloprtase-TldD/E_C"/>
</dbReference>
<keyword evidence="6" id="KW-1185">Reference proteome</keyword>
<dbReference type="InterPro" id="IPR047657">
    <property type="entry name" value="PmbA"/>
</dbReference>
<keyword evidence="5" id="KW-0482">Metalloprotease</keyword>
<name>A0A847S0B5_9NEIS</name>
<dbReference type="PANTHER" id="PTHR43421">
    <property type="entry name" value="METALLOPROTEASE PMBA"/>
    <property type="match status" value="1"/>
</dbReference>
<dbReference type="PANTHER" id="PTHR43421:SF1">
    <property type="entry name" value="METALLOPROTEASE PMBA"/>
    <property type="match status" value="1"/>
</dbReference>